<feature type="region of interest" description="Disordered" evidence="10">
    <location>
        <begin position="1"/>
        <end position="55"/>
    </location>
</feature>
<keyword evidence="1 9" id="KW-0479">Metal-binding</keyword>
<dbReference type="PROSITE" id="PS01361">
    <property type="entry name" value="ZF_DOF_1"/>
    <property type="match status" value="1"/>
</dbReference>
<dbReference type="Pfam" id="PF02701">
    <property type="entry name" value="Zn_ribbon_Dof"/>
    <property type="match status" value="1"/>
</dbReference>
<sequence length="350" mass="37332">MDMSSSITSGTAAASAPHNHQQEAMVSSPIIKDEARSPKQAQVTQQASGSVERKPRPQLFEALRCPRCNSNNTKFCYYNNYSMTQPRYFCKACRRYWTHGGTLRNVPVGGGCRKNKHASRSVSSSGTSSSSSATYAPLSPSTNTSSSSNKMSTNAQLMMVPNMMMPAPTTIGLFPNVLPALMSTSGGGDFNFTMDNQHASLPYTPMSLSNQASVPVLAARGSGTMPSFLEMLRRGLLPGSSSYNACLAMSGGNNGMEMPFPLPSYGVMHGHGLSGSTIDDARQLVGTQHGVNNDGGFAGSAGVQEEEEGDNKAMVKSNKNNNGGSLLDRYWTKPNNNNNNKNNNNKGQQG</sequence>
<feature type="compositionally biased region" description="Low complexity" evidence="10">
    <location>
        <begin position="120"/>
        <end position="150"/>
    </location>
</feature>
<dbReference type="OrthoDB" id="696357at2759"/>
<feature type="compositionally biased region" description="Low complexity" evidence="10">
    <location>
        <begin position="335"/>
        <end position="350"/>
    </location>
</feature>
<evidence type="ECO:0000259" key="11">
    <source>
        <dbReference type="PROSITE" id="PS50884"/>
    </source>
</evidence>
<evidence type="ECO:0000256" key="3">
    <source>
        <dbReference type="ARBA" id="ARBA00022833"/>
    </source>
</evidence>
<accession>A0A811SSB7</accession>
<evidence type="ECO:0000313" key="12">
    <source>
        <dbReference type="EMBL" id="CAD6343460.1"/>
    </source>
</evidence>
<evidence type="ECO:0000256" key="10">
    <source>
        <dbReference type="SAM" id="MobiDB-lite"/>
    </source>
</evidence>
<dbReference type="GO" id="GO:0003677">
    <property type="term" value="F:DNA binding"/>
    <property type="evidence" value="ECO:0007669"/>
    <property type="project" value="UniProtKB-UniRule"/>
</dbReference>
<keyword evidence="7 8" id="KW-0539">Nucleus</keyword>
<evidence type="ECO:0000256" key="1">
    <source>
        <dbReference type="ARBA" id="ARBA00022723"/>
    </source>
</evidence>
<evidence type="ECO:0000256" key="2">
    <source>
        <dbReference type="ARBA" id="ARBA00022771"/>
    </source>
</evidence>
<dbReference type="AlphaFoldDB" id="A0A811SSB7"/>
<reference evidence="12" key="1">
    <citation type="submission" date="2020-10" db="EMBL/GenBank/DDBJ databases">
        <authorList>
            <person name="Han B."/>
            <person name="Lu T."/>
            <person name="Zhao Q."/>
            <person name="Huang X."/>
            <person name="Zhao Y."/>
        </authorList>
    </citation>
    <scope>NUCLEOTIDE SEQUENCE</scope>
</reference>
<keyword evidence="5 8" id="KW-0238">DNA-binding</keyword>
<feature type="domain" description="Dof-type" evidence="11">
    <location>
        <begin position="63"/>
        <end position="117"/>
    </location>
</feature>
<evidence type="ECO:0000256" key="9">
    <source>
        <dbReference type="RuleBase" id="RU369094"/>
    </source>
</evidence>
<dbReference type="Proteomes" id="UP000604825">
    <property type="component" value="Unassembled WGS sequence"/>
</dbReference>
<feature type="compositionally biased region" description="Low complexity" evidence="10">
    <location>
        <begin position="1"/>
        <end position="16"/>
    </location>
</feature>
<protein>
    <recommendedName>
        <fullName evidence="9">Dof zinc finger protein</fullName>
    </recommendedName>
</protein>
<comment type="caution">
    <text evidence="12">The sequence shown here is derived from an EMBL/GenBank/DDBJ whole genome shotgun (WGS) entry which is preliminary data.</text>
</comment>
<evidence type="ECO:0000256" key="5">
    <source>
        <dbReference type="ARBA" id="ARBA00023125"/>
    </source>
</evidence>
<proteinExistence type="predicted"/>
<dbReference type="InterPro" id="IPR003851">
    <property type="entry name" value="Znf_Dof"/>
</dbReference>
<evidence type="ECO:0000256" key="6">
    <source>
        <dbReference type="ARBA" id="ARBA00023163"/>
    </source>
</evidence>
<feature type="compositionally biased region" description="Polar residues" evidence="10">
    <location>
        <begin position="39"/>
        <end position="49"/>
    </location>
</feature>
<dbReference type="PANTHER" id="PTHR31992:SF313">
    <property type="entry name" value="DOF ZINC FINGER PROTEIN DOF5.7"/>
    <property type="match status" value="1"/>
</dbReference>
<comment type="function">
    <text evidence="9">Transcription factor that binds specifically to a 5'-AA[AG]G-3' consensus core sequence.</text>
</comment>
<dbReference type="GO" id="GO:0003700">
    <property type="term" value="F:DNA-binding transcription factor activity"/>
    <property type="evidence" value="ECO:0007669"/>
    <property type="project" value="UniProtKB-UniRule"/>
</dbReference>
<evidence type="ECO:0000256" key="8">
    <source>
        <dbReference type="PROSITE-ProRule" id="PRU00071"/>
    </source>
</evidence>
<dbReference type="PROSITE" id="PS50884">
    <property type="entry name" value="ZF_DOF_2"/>
    <property type="match status" value="1"/>
</dbReference>
<gene>
    <name evidence="12" type="ORF">NCGR_LOCUS67558</name>
</gene>
<keyword evidence="4 9" id="KW-0805">Transcription regulation</keyword>
<dbReference type="GO" id="GO:0005634">
    <property type="term" value="C:nucleus"/>
    <property type="evidence" value="ECO:0007669"/>
    <property type="project" value="UniProtKB-SubCell"/>
</dbReference>
<dbReference type="InterPro" id="IPR045174">
    <property type="entry name" value="Dof"/>
</dbReference>
<organism evidence="12 13">
    <name type="scientific">Miscanthus lutarioriparius</name>
    <dbReference type="NCBI Taxonomy" id="422564"/>
    <lineage>
        <taxon>Eukaryota</taxon>
        <taxon>Viridiplantae</taxon>
        <taxon>Streptophyta</taxon>
        <taxon>Embryophyta</taxon>
        <taxon>Tracheophyta</taxon>
        <taxon>Spermatophyta</taxon>
        <taxon>Magnoliopsida</taxon>
        <taxon>Liliopsida</taxon>
        <taxon>Poales</taxon>
        <taxon>Poaceae</taxon>
        <taxon>PACMAD clade</taxon>
        <taxon>Panicoideae</taxon>
        <taxon>Andropogonodae</taxon>
        <taxon>Andropogoneae</taxon>
        <taxon>Saccharinae</taxon>
        <taxon>Miscanthus</taxon>
    </lineage>
</organism>
<keyword evidence="13" id="KW-1185">Reference proteome</keyword>
<keyword evidence="6 9" id="KW-0804">Transcription</keyword>
<dbReference type="EMBL" id="CAJGYO010000770">
    <property type="protein sequence ID" value="CAD6343460.1"/>
    <property type="molecule type" value="Genomic_DNA"/>
</dbReference>
<dbReference type="GO" id="GO:0008270">
    <property type="term" value="F:zinc ion binding"/>
    <property type="evidence" value="ECO:0007669"/>
    <property type="project" value="UniProtKB-KW"/>
</dbReference>
<dbReference type="PANTHER" id="PTHR31992">
    <property type="entry name" value="DOF ZINC FINGER PROTEIN DOF1.4-RELATED"/>
    <property type="match status" value="1"/>
</dbReference>
<evidence type="ECO:0000313" key="13">
    <source>
        <dbReference type="Proteomes" id="UP000604825"/>
    </source>
</evidence>
<keyword evidence="3 9" id="KW-0862">Zinc</keyword>
<keyword evidence="2 8" id="KW-0863">Zinc-finger</keyword>
<name>A0A811SSB7_9POAL</name>
<feature type="region of interest" description="Disordered" evidence="10">
    <location>
        <begin position="107"/>
        <end position="150"/>
    </location>
</feature>
<feature type="region of interest" description="Disordered" evidence="10">
    <location>
        <begin position="287"/>
        <end position="350"/>
    </location>
</feature>
<evidence type="ECO:0000256" key="4">
    <source>
        <dbReference type="ARBA" id="ARBA00023015"/>
    </source>
</evidence>
<evidence type="ECO:0000256" key="7">
    <source>
        <dbReference type="ARBA" id="ARBA00023242"/>
    </source>
</evidence>
<comment type="subcellular location">
    <subcellularLocation>
        <location evidence="8 9">Nucleus</location>
    </subcellularLocation>
</comment>